<organism evidence="1 2">
    <name type="scientific">Polymorphospora rubra</name>
    <dbReference type="NCBI Taxonomy" id="338584"/>
    <lineage>
        <taxon>Bacteria</taxon>
        <taxon>Bacillati</taxon>
        <taxon>Actinomycetota</taxon>
        <taxon>Actinomycetes</taxon>
        <taxon>Micromonosporales</taxon>
        <taxon>Micromonosporaceae</taxon>
        <taxon>Polymorphospora</taxon>
    </lineage>
</organism>
<name>A0A810N1R9_9ACTN</name>
<evidence type="ECO:0000313" key="1">
    <source>
        <dbReference type="EMBL" id="BCJ65638.1"/>
    </source>
</evidence>
<dbReference type="Proteomes" id="UP000680866">
    <property type="component" value="Chromosome"/>
</dbReference>
<proteinExistence type="predicted"/>
<keyword evidence="2" id="KW-1185">Reference proteome</keyword>
<accession>A0A810N1R9</accession>
<dbReference type="AlphaFoldDB" id="A0A810N1R9"/>
<reference evidence="1" key="1">
    <citation type="submission" date="2020-08" db="EMBL/GenBank/DDBJ databases">
        <title>Whole genome shotgun sequence of Polymorphospora rubra NBRC 101157.</title>
        <authorList>
            <person name="Komaki H."/>
            <person name="Tamura T."/>
        </authorList>
    </citation>
    <scope>NUCLEOTIDE SEQUENCE</scope>
    <source>
        <strain evidence="1">NBRC 101157</strain>
    </source>
</reference>
<evidence type="ECO:0000313" key="2">
    <source>
        <dbReference type="Proteomes" id="UP000680866"/>
    </source>
</evidence>
<gene>
    <name evidence="1" type="ORF">Prubr_26590</name>
</gene>
<dbReference type="EMBL" id="AP023359">
    <property type="protein sequence ID" value="BCJ65638.1"/>
    <property type="molecule type" value="Genomic_DNA"/>
</dbReference>
<sequence length="80" mass="8732">MIVPFLARSRMASSPTYFKAAATWSASKLAVGRSPVAWMLLLDEAFSGRDAVVLACEARLLQLGAGQRLIGHDRYSSPRH</sequence>
<dbReference type="KEGG" id="pry:Prubr_26590"/>
<protein>
    <submittedName>
        <fullName evidence="1">Uncharacterized protein</fullName>
    </submittedName>
</protein>